<proteinExistence type="predicted"/>
<accession>A0A9P8NS65</accession>
<protein>
    <submittedName>
        <fullName evidence="1">Uncharacterized protein</fullName>
    </submittedName>
</protein>
<dbReference type="AlphaFoldDB" id="A0A9P8NS65"/>
<organism evidence="1 2">
    <name type="scientific">Ogataea polymorpha</name>
    <dbReference type="NCBI Taxonomy" id="460523"/>
    <lineage>
        <taxon>Eukaryota</taxon>
        <taxon>Fungi</taxon>
        <taxon>Dikarya</taxon>
        <taxon>Ascomycota</taxon>
        <taxon>Saccharomycotina</taxon>
        <taxon>Pichiomycetes</taxon>
        <taxon>Pichiales</taxon>
        <taxon>Pichiaceae</taxon>
        <taxon>Ogataea</taxon>
    </lineage>
</organism>
<comment type="caution">
    <text evidence="1">The sequence shown here is derived from an EMBL/GenBank/DDBJ whole genome shotgun (WGS) entry which is preliminary data.</text>
</comment>
<gene>
    <name evidence="1" type="ORF">OGATHE_005573</name>
</gene>
<keyword evidence="2" id="KW-1185">Reference proteome</keyword>
<reference evidence="1" key="1">
    <citation type="journal article" date="2021" name="Open Biol.">
        <title>Shared evolutionary footprints suggest mitochondrial oxidative damage underlies multiple complex I losses in fungi.</title>
        <authorList>
            <person name="Schikora-Tamarit M.A."/>
            <person name="Marcet-Houben M."/>
            <person name="Nosek J."/>
            <person name="Gabaldon T."/>
        </authorList>
    </citation>
    <scope>NUCLEOTIDE SEQUENCE</scope>
    <source>
        <strain evidence="1">NCAIM Y.01608</strain>
    </source>
</reference>
<dbReference type="Proteomes" id="UP000788993">
    <property type="component" value="Unassembled WGS sequence"/>
</dbReference>
<reference evidence="1" key="2">
    <citation type="submission" date="2021-01" db="EMBL/GenBank/DDBJ databases">
        <authorList>
            <person name="Schikora-Tamarit M.A."/>
        </authorList>
    </citation>
    <scope>NUCLEOTIDE SEQUENCE</scope>
    <source>
        <strain evidence="1">NCAIM Y.01608</strain>
    </source>
</reference>
<evidence type="ECO:0000313" key="2">
    <source>
        <dbReference type="Proteomes" id="UP000788993"/>
    </source>
</evidence>
<evidence type="ECO:0000313" key="1">
    <source>
        <dbReference type="EMBL" id="KAH3659528.1"/>
    </source>
</evidence>
<dbReference type="EMBL" id="JAEUBD010001504">
    <property type="protein sequence ID" value="KAH3659528.1"/>
    <property type="molecule type" value="Genomic_DNA"/>
</dbReference>
<name>A0A9P8NS65_9ASCO</name>
<sequence>MLVVKANSGYNVVVIDLGALGLVGKQKRGDIDFFQTEVVEDVPEGDFARGVAVKGPITVREQKDATDSVRFGEAWGGHKVVACDLQHAGKLLPIIDFRIFLEHLHRVSIKLLYRLQLVDTYILQFENGQYAVDRRVLSAAVEDEAPEPRVGLCLGKVSNQTAHTRHDPSHMAT</sequence>